<feature type="compositionally biased region" description="Basic and acidic residues" evidence="1">
    <location>
        <begin position="46"/>
        <end position="62"/>
    </location>
</feature>
<evidence type="ECO:0000256" key="1">
    <source>
        <dbReference type="SAM" id="MobiDB-lite"/>
    </source>
</evidence>
<accession>A0A9D4NAJ0</accession>
<reference evidence="2" key="2">
    <citation type="submission" date="2020-11" db="EMBL/GenBank/DDBJ databases">
        <authorList>
            <person name="McCartney M.A."/>
            <person name="Auch B."/>
            <person name="Kono T."/>
            <person name="Mallez S."/>
            <person name="Becker A."/>
            <person name="Gohl D.M."/>
            <person name="Silverstein K.A.T."/>
            <person name="Koren S."/>
            <person name="Bechman K.B."/>
            <person name="Herman A."/>
            <person name="Abrahante J.E."/>
            <person name="Garbe J."/>
        </authorList>
    </citation>
    <scope>NUCLEOTIDE SEQUENCE</scope>
    <source>
        <strain evidence="2">Duluth1</strain>
        <tissue evidence="2">Whole animal</tissue>
    </source>
</reference>
<protein>
    <submittedName>
        <fullName evidence="2">Uncharacterized protein</fullName>
    </submittedName>
</protein>
<organism evidence="2 3">
    <name type="scientific">Dreissena polymorpha</name>
    <name type="common">Zebra mussel</name>
    <name type="synonym">Mytilus polymorpha</name>
    <dbReference type="NCBI Taxonomy" id="45954"/>
    <lineage>
        <taxon>Eukaryota</taxon>
        <taxon>Metazoa</taxon>
        <taxon>Spiralia</taxon>
        <taxon>Lophotrochozoa</taxon>
        <taxon>Mollusca</taxon>
        <taxon>Bivalvia</taxon>
        <taxon>Autobranchia</taxon>
        <taxon>Heteroconchia</taxon>
        <taxon>Euheterodonta</taxon>
        <taxon>Imparidentia</taxon>
        <taxon>Neoheterodontei</taxon>
        <taxon>Myida</taxon>
        <taxon>Dreissenoidea</taxon>
        <taxon>Dreissenidae</taxon>
        <taxon>Dreissena</taxon>
    </lineage>
</organism>
<evidence type="ECO:0000313" key="2">
    <source>
        <dbReference type="EMBL" id="KAH3889767.1"/>
    </source>
</evidence>
<keyword evidence="3" id="KW-1185">Reference proteome</keyword>
<dbReference type="EMBL" id="JAIWYP010000001">
    <property type="protein sequence ID" value="KAH3889767.1"/>
    <property type="molecule type" value="Genomic_DNA"/>
</dbReference>
<sequence length="75" mass="8140">MAKAVVDSNKSTIPITLVNLTSKNVKIEKNFTVASLQPVCSVTKVKGEADSQNKNETPDHLKPLLAESSETLNHH</sequence>
<feature type="region of interest" description="Disordered" evidence="1">
    <location>
        <begin position="46"/>
        <end position="75"/>
    </location>
</feature>
<reference evidence="2" key="1">
    <citation type="journal article" date="2019" name="bioRxiv">
        <title>The Genome of the Zebra Mussel, Dreissena polymorpha: A Resource for Invasive Species Research.</title>
        <authorList>
            <person name="McCartney M.A."/>
            <person name="Auch B."/>
            <person name="Kono T."/>
            <person name="Mallez S."/>
            <person name="Zhang Y."/>
            <person name="Obille A."/>
            <person name="Becker A."/>
            <person name="Abrahante J.E."/>
            <person name="Garbe J."/>
            <person name="Badalamenti J.P."/>
            <person name="Herman A."/>
            <person name="Mangelson H."/>
            <person name="Liachko I."/>
            <person name="Sullivan S."/>
            <person name="Sone E.D."/>
            <person name="Koren S."/>
            <person name="Silverstein K.A.T."/>
            <person name="Beckman K.B."/>
            <person name="Gohl D.M."/>
        </authorList>
    </citation>
    <scope>NUCLEOTIDE SEQUENCE</scope>
    <source>
        <strain evidence="2">Duluth1</strain>
        <tissue evidence="2">Whole animal</tissue>
    </source>
</reference>
<proteinExistence type="predicted"/>
<dbReference type="Proteomes" id="UP000828390">
    <property type="component" value="Unassembled WGS sequence"/>
</dbReference>
<name>A0A9D4NAJ0_DREPO</name>
<evidence type="ECO:0000313" key="3">
    <source>
        <dbReference type="Proteomes" id="UP000828390"/>
    </source>
</evidence>
<comment type="caution">
    <text evidence="2">The sequence shown here is derived from an EMBL/GenBank/DDBJ whole genome shotgun (WGS) entry which is preliminary data.</text>
</comment>
<dbReference type="AlphaFoldDB" id="A0A9D4NAJ0"/>
<gene>
    <name evidence="2" type="ORF">DPMN_013830</name>
</gene>